<evidence type="ECO:0000313" key="2">
    <source>
        <dbReference type="Proteomes" id="UP000663570"/>
    </source>
</evidence>
<protein>
    <submittedName>
        <fullName evidence="1">Uncharacterized protein</fullName>
    </submittedName>
</protein>
<gene>
    <name evidence="1" type="ORF">JY500_06075</name>
</gene>
<dbReference type="EMBL" id="CP071060">
    <property type="protein sequence ID" value="QSI78202.1"/>
    <property type="molecule type" value="Genomic_DNA"/>
</dbReference>
<dbReference type="Proteomes" id="UP000663570">
    <property type="component" value="Chromosome"/>
</dbReference>
<sequence length="183" mass="20509">MHKLDHQSEEQWVPHSHAPVFAVETTSVHTQRIVAGVPGGDAAVLLKLIECITPPFFALYVLHTPRGEGEPGRYQSPRLELPELQAFISQYSSFFAADARFDLWVHSPADGATIVWDRHNLIYGYGPIECFSNALCSLGFSQGTKPTLGPHAHHYRHEFDSEARAILAAFPWQYSSLQPEDEQ</sequence>
<organism evidence="1 2">
    <name type="scientific">Niveibacterium microcysteis</name>
    <dbReference type="NCBI Taxonomy" id="2811415"/>
    <lineage>
        <taxon>Bacteria</taxon>
        <taxon>Pseudomonadati</taxon>
        <taxon>Pseudomonadota</taxon>
        <taxon>Betaproteobacteria</taxon>
        <taxon>Rhodocyclales</taxon>
        <taxon>Rhodocyclaceae</taxon>
        <taxon>Niveibacterium</taxon>
    </lineage>
</organism>
<name>A0ABX7M8Y1_9RHOO</name>
<accession>A0ABX7M8Y1</accession>
<evidence type="ECO:0000313" key="1">
    <source>
        <dbReference type="EMBL" id="QSI78202.1"/>
    </source>
</evidence>
<proteinExistence type="predicted"/>
<dbReference type="RefSeq" id="WP_206255519.1">
    <property type="nucleotide sequence ID" value="NZ_CP071060.1"/>
</dbReference>
<reference evidence="1 2" key="1">
    <citation type="submission" date="2021-02" db="EMBL/GenBank/DDBJ databases">
        <title>Niveibacterium changnyeongensis HC41.</title>
        <authorList>
            <person name="Kang M."/>
        </authorList>
    </citation>
    <scope>NUCLEOTIDE SEQUENCE [LARGE SCALE GENOMIC DNA]</scope>
    <source>
        <strain evidence="1 2">HC41</strain>
    </source>
</reference>
<keyword evidence="2" id="KW-1185">Reference proteome</keyword>